<dbReference type="OrthoDB" id="2353623at2"/>
<evidence type="ECO:0000313" key="3">
    <source>
        <dbReference type="Proteomes" id="UP000075531"/>
    </source>
</evidence>
<dbReference type="PATRIC" id="fig|1121338.3.peg.2477"/>
<dbReference type="STRING" id="1121338.CLTEP_23970"/>
<dbReference type="Gene3D" id="3.30.1330.30">
    <property type="match status" value="1"/>
</dbReference>
<feature type="domain" description="Ribosomal protein eL8/eL30/eS12/Gadd45" evidence="1">
    <location>
        <begin position="9"/>
        <end position="73"/>
    </location>
</feature>
<evidence type="ECO:0000313" key="2">
    <source>
        <dbReference type="EMBL" id="KYH31298.1"/>
    </source>
</evidence>
<proteinExistence type="predicted"/>
<dbReference type="InterPro" id="IPR029064">
    <property type="entry name" value="Ribosomal_eL30-like_sf"/>
</dbReference>
<name>A0A151AUI0_9CLOT</name>
<evidence type="ECO:0000259" key="1">
    <source>
        <dbReference type="Pfam" id="PF01248"/>
    </source>
</evidence>
<keyword evidence="3" id="KW-1185">Reference proteome</keyword>
<dbReference type="RefSeq" id="WP_066826971.1">
    <property type="nucleotide sequence ID" value="NZ_LTBA01000048.1"/>
</dbReference>
<dbReference type="AlphaFoldDB" id="A0A151AUI0"/>
<dbReference type="InterPro" id="IPR004038">
    <property type="entry name" value="Ribosomal_eL8/eL30/eS12/Gad45"/>
</dbReference>
<comment type="caution">
    <text evidence="2">The sequence shown here is derived from an EMBL/GenBank/DDBJ whole genome shotgun (WGS) entry which is preliminary data.</text>
</comment>
<dbReference type="SUPFAM" id="SSF55315">
    <property type="entry name" value="L30e-like"/>
    <property type="match status" value="1"/>
</dbReference>
<dbReference type="EMBL" id="LTBA01000048">
    <property type="protein sequence ID" value="KYH31298.1"/>
    <property type="molecule type" value="Genomic_DNA"/>
</dbReference>
<gene>
    <name evidence="2" type="primary">rplGB</name>
    <name evidence="2" type="ORF">CLTEP_23970</name>
</gene>
<reference evidence="2 3" key="1">
    <citation type="submission" date="2016-02" db="EMBL/GenBank/DDBJ databases">
        <title>Genome sequence of Clostridium tepidiprofundi DSM 19306.</title>
        <authorList>
            <person name="Poehlein A."/>
            <person name="Daniel R."/>
        </authorList>
    </citation>
    <scope>NUCLEOTIDE SEQUENCE [LARGE SCALE GENOMIC DNA]</scope>
    <source>
        <strain evidence="2 3">DSM 19306</strain>
    </source>
</reference>
<sequence>MPEGDNQRVVGIKQTLKALKKYECKVVYIAKEADKHLVQPIIDLAESKAIEIVYMDTMKELGEFCRIDVGAAAALELK</sequence>
<dbReference type="Pfam" id="PF01248">
    <property type="entry name" value="Ribosomal_L7Ae"/>
    <property type="match status" value="1"/>
</dbReference>
<organism evidence="2 3">
    <name type="scientific">Clostridium tepidiprofundi DSM 19306</name>
    <dbReference type="NCBI Taxonomy" id="1121338"/>
    <lineage>
        <taxon>Bacteria</taxon>
        <taxon>Bacillati</taxon>
        <taxon>Bacillota</taxon>
        <taxon>Clostridia</taxon>
        <taxon>Eubacteriales</taxon>
        <taxon>Clostridiaceae</taxon>
        <taxon>Clostridium</taxon>
    </lineage>
</organism>
<protein>
    <submittedName>
        <fullName evidence="2">Ribosome-associated protein L7Ae-like protein</fullName>
    </submittedName>
</protein>
<dbReference type="Proteomes" id="UP000075531">
    <property type="component" value="Unassembled WGS sequence"/>
</dbReference>
<accession>A0A151AUI0</accession>